<accession>A0A553R3F6</accession>
<dbReference type="AlphaFoldDB" id="A0A553R3F6"/>
<dbReference type="PANTHER" id="PTHR34488">
    <property type="entry name" value="SI:CH211-245H14.1-RELATED"/>
    <property type="match status" value="1"/>
</dbReference>
<proteinExistence type="predicted"/>
<evidence type="ECO:0000256" key="1">
    <source>
        <dbReference type="SAM" id="MobiDB-lite"/>
    </source>
</evidence>
<dbReference type="PANTHER" id="PTHR34488:SF1">
    <property type="entry name" value="SI:CH211-245H14.1-RELATED"/>
    <property type="match status" value="1"/>
</dbReference>
<comment type="caution">
    <text evidence="2">The sequence shown here is derived from an EMBL/GenBank/DDBJ whole genome shotgun (WGS) entry which is preliminary data.</text>
</comment>
<feature type="region of interest" description="Disordered" evidence="1">
    <location>
        <begin position="145"/>
        <end position="169"/>
    </location>
</feature>
<dbReference type="OrthoDB" id="8446971at2759"/>
<gene>
    <name evidence="2" type="ORF">DNTS_032202</name>
</gene>
<dbReference type="EMBL" id="SRMA01025265">
    <property type="protein sequence ID" value="TRY96718.1"/>
    <property type="molecule type" value="Genomic_DNA"/>
</dbReference>
<dbReference type="Proteomes" id="UP000316079">
    <property type="component" value="Unassembled WGS sequence"/>
</dbReference>
<evidence type="ECO:0000313" key="2">
    <source>
        <dbReference type="EMBL" id="TRY96718.1"/>
    </source>
</evidence>
<organism evidence="2 3">
    <name type="scientific">Danionella cerebrum</name>
    <dbReference type="NCBI Taxonomy" id="2873325"/>
    <lineage>
        <taxon>Eukaryota</taxon>
        <taxon>Metazoa</taxon>
        <taxon>Chordata</taxon>
        <taxon>Craniata</taxon>
        <taxon>Vertebrata</taxon>
        <taxon>Euteleostomi</taxon>
        <taxon>Actinopterygii</taxon>
        <taxon>Neopterygii</taxon>
        <taxon>Teleostei</taxon>
        <taxon>Ostariophysi</taxon>
        <taxon>Cypriniformes</taxon>
        <taxon>Danionidae</taxon>
        <taxon>Danioninae</taxon>
        <taxon>Danionella</taxon>
    </lineage>
</organism>
<sequence length="169" mass="18659">MGCKISYHMETPDNVKGIAKAFRKKMKRKLMPIKFTKPSRDKPSDVDLVFISIVSRSGTDIDAAVSKITDSKPALLVVLHHTFNTEAVMSKSSTCVQKPNIHTVDCLFYEDKGLLSCKANDEAYKDAARWLKSYNQRLLIGKASGAEANPGASAHTEQRSSTNKPRKGT</sequence>
<reference evidence="2 3" key="1">
    <citation type="journal article" date="2019" name="Sci. Data">
        <title>Hybrid genome assembly and annotation of Danionella translucida.</title>
        <authorList>
            <person name="Kadobianskyi M."/>
            <person name="Schulze L."/>
            <person name="Schuelke M."/>
            <person name="Judkewitz B."/>
        </authorList>
    </citation>
    <scope>NUCLEOTIDE SEQUENCE [LARGE SCALE GENOMIC DNA]</scope>
    <source>
        <strain evidence="2 3">Bolton</strain>
    </source>
</reference>
<name>A0A553R3F6_9TELE</name>
<evidence type="ECO:0000313" key="3">
    <source>
        <dbReference type="Proteomes" id="UP000316079"/>
    </source>
</evidence>
<keyword evidence="3" id="KW-1185">Reference proteome</keyword>
<protein>
    <submittedName>
        <fullName evidence="2">Uncharacterized protein</fullName>
    </submittedName>
</protein>